<evidence type="ECO:0000313" key="2">
    <source>
        <dbReference type="EMBL" id="MDO6424305.1"/>
    </source>
</evidence>
<dbReference type="InterPro" id="IPR036514">
    <property type="entry name" value="SGNH_hydro_sf"/>
</dbReference>
<sequence length="214" mass="23198">MKLNGFARHLVVLLGVVCFVYATQARADQARPTILILGDSLSAAYKLSAEDGWGHLLVQRLAAQGFNYEVVNASISGATTNAGLQRMPALLEKHKPKYVLLELGANDGLQGMPVAGIKRNLESLIKQAQRAGAEVILLGIQLPPNFGSRYTQPFFEQYSTLAKKYNLALVPFLLEGVAGKPALMQADGLHPTAEAQPIVLENVWPVLKAQLNKK</sequence>
<comment type="caution">
    <text evidence="2">The sequence shown here is derived from an EMBL/GenBank/DDBJ whole genome shotgun (WGS) entry which is preliminary data.</text>
</comment>
<evidence type="ECO:0000313" key="3">
    <source>
        <dbReference type="Proteomes" id="UP001169760"/>
    </source>
</evidence>
<dbReference type="SUPFAM" id="SSF52266">
    <property type="entry name" value="SGNH hydrolase"/>
    <property type="match status" value="1"/>
</dbReference>
<accession>A0AAW7X8Y5</accession>
<dbReference type="Gene3D" id="3.40.50.1110">
    <property type="entry name" value="SGNH hydrolase"/>
    <property type="match status" value="1"/>
</dbReference>
<dbReference type="Proteomes" id="UP001169760">
    <property type="component" value="Unassembled WGS sequence"/>
</dbReference>
<proteinExistence type="predicted"/>
<dbReference type="EMBL" id="JAUOPB010000014">
    <property type="protein sequence ID" value="MDO6424305.1"/>
    <property type="molecule type" value="Genomic_DNA"/>
</dbReference>
<dbReference type="AlphaFoldDB" id="A0AAW7X8Y5"/>
<dbReference type="RefSeq" id="WP_303493672.1">
    <property type="nucleotide sequence ID" value="NZ_JAUOPB010000014.1"/>
</dbReference>
<reference evidence="2" key="1">
    <citation type="submission" date="2023-07" db="EMBL/GenBank/DDBJ databases">
        <title>Genome content predicts the carbon catabolic preferences of heterotrophic bacteria.</title>
        <authorList>
            <person name="Gralka M."/>
        </authorList>
    </citation>
    <scope>NUCLEOTIDE SEQUENCE</scope>
    <source>
        <strain evidence="2">I3M17_2</strain>
    </source>
</reference>
<evidence type="ECO:0000259" key="1">
    <source>
        <dbReference type="Pfam" id="PF13472"/>
    </source>
</evidence>
<dbReference type="GO" id="GO:0004622">
    <property type="term" value="F:phosphatidylcholine lysophospholipase activity"/>
    <property type="evidence" value="ECO:0007669"/>
    <property type="project" value="TreeGrafter"/>
</dbReference>
<dbReference type="PANTHER" id="PTHR30383">
    <property type="entry name" value="THIOESTERASE 1/PROTEASE 1/LYSOPHOSPHOLIPASE L1"/>
    <property type="match status" value="1"/>
</dbReference>
<dbReference type="CDD" id="cd01822">
    <property type="entry name" value="Lysophospholipase_L1_like"/>
    <property type="match status" value="1"/>
</dbReference>
<protein>
    <submittedName>
        <fullName evidence="2">Arylesterase</fullName>
    </submittedName>
</protein>
<gene>
    <name evidence="2" type="ORF">Q4521_17605</name>
</gene>
<dbReference type="Pfam" id="PF13472">
    <property type="entry name" value="Lipase_GDSL_2"/>
    <property type="match status" value="1"/>
</dbReference>
<dbReference type="InterPro" id="IPR013830">
    <property type="entry name" value="SGNH_hydro"/>
</dbReference>
<organism evidence="2 3">
    <name type="scientific">Saccharophagus degradans</name>
    <dbReference type="NCBI Taxonomy" id="86304"/>
    <lineage>
        <taxon>Bacteria</taxon>
        <taxon>Pseudomonadati</taxon>
        <taxon>Pseudomonadota</taxon>
        <taxon>Gammaproteobacteria</taxon>
        <taxon>Cellvibrionales</taxon>
        <taxon>Cellvibrionaceae</taxon>
        <taxon>Saccharophagus</taxon>
    </lineage>
</organism>
<name>A0AAW7X8Y5_9GAMM</name>
<dbReference type="InterPro" id="IPR051532">
    <property type="entry name" value="Ester_Hydrolysis_Enzymes"/>
</dbReference>
<dbReference type="PANTHER" id="PTHR30383:SF24">
    <property type="entry name" value="THIOESTERASE 1_PROTEASE 1_LYSOPHOSPHOLIPASE L1"/>
    <property type="match status" value="1"/>
</dbReference>
<feature type="domain" description="SGNH hydrolase-type esterase" evidence="1">
    <location>
        <begin position="36"/>
        <end position="195"/>
    </location>
</feature>